<evidence type="ECO:0000313" key="2">
    <source>
        <dbReference type="Proteomes" id="UP000823749"/>
    </source>
</evidence>
<comment type="caution">
    <text evidence="1">The sequence shown here is derived from an EMBL/GenBank/DDBJ whole genome shotgun (WGS) entry which is preliminary data.</text>
</comment>
<name>A0AAV6JK32_9ERIC</name>
<gene>
    <name evidence="1" type="ORF">RHGRI_020377</name>
</gene>
<evidence type="ECO:0000313" key="1">
    <source>
        <dbReference type="EMBL" id="KAG5540122.1"/>
    </source>
</evidence>
<evidence type="ECO:0008006" key="3">
    <source>
        <dbReference type="Google" id="ProtNLM"/>
    </source>
</evidence>
<dbReference type="Proteomes" id="UP000823749">
    <property type="component" value="Chromosome 7"/>
</dbReference>
<reference evidence="1" key="1">
    <citation type="submission" date="2020-08" db="EMBL/GenBank/DDBJ databases">
        <title>Plant Genome Project.</title>
        <authorList>
            <person name="Zhang R.-G."/>
        </authorList>
    </citation>
    <scope>NUCLEOTIDE SEQUENCE</scope>
    <source>
        <strain evidence="1">WSP0</strain>
        <tissue evidence="1">Leaf</tissue>
    </source>
</reference>
<sequence length="179" mass="20135">MKFLLLQTPSSTLTSKIISDHVYPQSPSPPIIVSSIDDGNTSPNAWNLHASTHSHSSSSDREKWNSFPPTEKVIVVMSEPYAPTSFHHLRSLAMSRYYFSYIRNNPHLSLLDSLLSSSLHPLRPAFYNNQIVDKASLLHTKPTPHSKCRLLYHQIVDNTLEWCTSRSNSFNADNSITAG</sequence>
<organism evidence="1 2">
    <name type="scientific">Rhododendron griersonianum</name>
    <dbReference type="NCBI Taxonomy" id="479676"/>
    <lineage>
        <taxon>Eukaryota</taxon>
        <taxon>Viridiplantae</taxon>
        <taxon>Streptophyta</taxon>
        <taxon>Embryophyta</taxon>
        <taxon>Tracheophyta</taxon>
        <taxon>Spermatophyta</taxon>
        <taxon>Magnoliopsida</taxon>
        <taxon>eudicotyledons</taxon>
        <taxon>Gunneridae</taxon>
        <taxon>Pentapetalae</taxon>
        <taxon>asterids</taxon>
        <taxon>Ericales</taxon>
        <taxon>Ericaceae</taxon>
        <taxon>Ericoideae</taxon>
        <taxon>Rhodoreae</taxon>
        <taxon>Rhododendron</taxon>
    </lineage>
</organism>
<accession>A0AAV6JK32</accession>
<keyword evidence="2" id="KW-1185">Reference proteome</keyword>
<protein>
    <recommendedName>
        <fullName evidence="3">Maturase K</fullName>
    </recommendedName>
</protein>
<dbReference type="AlphaFoldDB" id="A0AAV6JK32"/>
<dbReference type="EMBL" id="JACTNZ010000007">
    <property type="protein sequence ID" value="KAG5540122.1"/>
    <property type="molecule type" value="Genomic_DNA"/>
</dbReference>
<proteinExistence type="predicted"/>